<dbReference type="RefSeq" id="WP_015556719.1">
    <property type="nucleotide sequence ID" value="NC_021038.1"/>
</dbReference>
<evidence type="ECO:0000313" key="1">
    <source>
        <dbReference type="EMBL" id="CBL28572.1"/>
    </source>
</evidence>
<proteinExistence type="predicted"/>
<dbReference type="Proteomes" id="UP000008957">
    <property type="component" value="Chromosome"/>
</dbReference>
<dbReference type="KEGG" id="sbr:SY1_15850"/>
<reference evidence="2" key="1">
    <citation type="submission" date="2010-03" db="EMBL/GenBank/DDBJ databases">
        <title>The genome sequence of Synergistetes sp. SGP1.</title>
        <authorList>
            <consortium name="metaHIT consortium -- http://www.metahit.eu/"/>
            <person name="Pajon A."/>
            <person name="Turner K."/>
            <person name="Parkhill J."/>
            <person name="Wade W."/>
            <person name="Vartoukian S."/>
        </authorList>
    </citation>
    <scope>NUCLEOTIDE SEQUENCE [LARGE SCALE GENOMIC DNA]</scope>
    <source>
        <strain evidence="2">SGP1</strain>
    </source>
</reference>
<dbReference type="AlphaFoldDB" id="A0AB94IXQ5"/>
<sequence length="488" mass="51910">MVTTNILRYGLDEAVLDRRGMIRTRDGSELDCSGATSVEGIEVGGSEPHGTKRRVAFRVGGAWGVLEPSGTPGTALFVPFLEQGISANSVIDEGNTADELQAFSSVPDFAGKKVGLAVALCAKLDASEMPTLSLALKCRNVNDTFVKVLTSPELDFGTASEISSARVDQASSNGGSVSVKARLTLQDGTVTDWLNVSEIEGRAARKVQYQATLQAETIGTSVAVLNSVLTEYTRGVGVISGKGTVEIVSVTRNWNIPLRSLRMRVRHARLKDSVLSCHVAFRDLPKTVVGENVGVGTGETATHQLAHVGGLHHDSLRVYFDGVRQYAGYEFNAEVGRVTCAAPVGAVVTVDYEYGWGMEEWQVMRNNGTVPGLDFDATEFVYALPPSSTPKSICAVKIALETTGGTERGEALGEGAGALRSYPLAHVAKQGSPVVYSDGVRLPDTAWSLSLDGTTLRVFASSGAALTADYEWLSETPKVRQFVAVFAE</sequence>
<organism evidence="1 2">
    <name type="scientific">Fretibacterium fastidiosum</name>
    <dbReference type="NCBI Taxonomy" id="651822"/>
    <lineage>
        <taxon>Bacteria</taxon>
        <taxon>Thermotogati</taxon>
        <taxon>Synergistota</taxon>
        <taxon>Synergistia</taxon>
        <taxon>Synergistales</taxon>
        <taxon>Aminobacteriaceae</taxon>
        <taxon>Fretibacterium</taxon>
    </lineage>
</organism>
<dbReference type="EMBL" id="FP929056">
    <property type="protein sequence ID" value="CBL28572.1"/>
    <property type="molecule type" value="Genomic_DNA"/>
</dbReference>
<protein>
    <submittedName>
        <fullName evidence="1">Uncharacterized protein</fullName>
    </submittedName>
</protein>
<evidence type="ECO:0000313" key="2">
    <source>
        <dbReference type="Proteomes" id="UP000008957"/>
    </source>
</evidence>
<reference evidence="1 2" key="2">
    <citation type="submission" date="2010-03" db="EMBL/GenBank/DDBJ databases">
        <authorList>
            <person name="Pajon A."/>
        </authorList>
    </citation>
    <scope>NUCLEOTIDE SEQUENCE [LARGE SCALE GENOMIC DNA]</scope>
    <source>
        <strain evidence="1 2">SGP1</strain>
    </source>
</reference>
<keyword evidence="2" id="KW-1185">Reference proteome</keyword>
<gene>
    <name evidence="1" type="ORF">SY1_15850</name>
</gene>
<name>A0AB94IXQ5_9BACT</name>
<accession>A0AB94IXQ5</accession>